<dbReference type="SUPFAM" id="SSF53474">
    <property type="entry name" value="alpha/beta-Hydrolases"/>
    <property type="match status" value="1"/>
</dbReference>
<protein>
    <submittedName>
        <fullName evidence="4">Monoterpene epsilon-lactone hydrolase</fullName>
        <ecNumber evidence="4">3.1.1.83</ecNumber>
    </submittedName>
</protein>
<keyword evidence="2 4" id="KW-0378">Hydrolase</keyword>
<dbReference type="OrthoDB" id="24847at2"/>
<keyword evidence="5" id="KW-1185">Reference proteome</keyword>
<organism evidence="4 5">
    <name type="scientific">Enhygromyxa salina</name>
    <dbReference type="NCBI Taxonomy" id="215803"/>
    <lineage>
        <taxon>Bacteria</taxon>
        <taxon>Pseudomonadati</taxon>
        <taxon>Myxococcota</taxon>
        <taxon>Polyangia</taxon>
        <taxon>Nannocystales</taxon>
        <taxon>Nannocystaceae</taxon>
        <taxon>Enhygromyxa</taxon>
    </lineage>
</organism>
<dbReference type="PANTHER" id="PTHR48081">
    <property type="entry name" value="AB HYDROLASE SUPERFAMILY PROTEIN C4A8.06C"/>
    <property type="match status" value="1"/>
</dbReference>
<dbReference type="PROSITE" id="PS01173">
    <property type="entry name" value="LIPASE_GDXG_HIS"/>
    <property type="match status" value="1"/>
</dbReference>
<dbReference type="InterPro" id="IPR013094">
    <property type="entry name" value="AB_hydrolase_3"/>
</dbReference>
<evidence type="ECO:0000256" key="1">
    <source>
        <dbReference type="ARBA" id="ARBA00010515"/>
    </source>
</evidence>
<dbReference type="GO" id="GO:0004806">
    <property type="term" value="F:triacylglycerol lipase activity"/>
    <property type="evidence" value="ECO:0007669"/>
    <property type="project" value="TreeGrafter"/>
</dbReference>
<dbReference type="EMBL" id="PVNK01000251">
    <property type="protein sequence ID" value="PRP91211.1"/>
    <property type="molecule type" value="Genomic_DNA"/>
</dbReference>
<gene>
    <name evidence="4" type="primary">mlhB_2</name>
    <name evidence="4" type="ORF">ENSA5_57340</name>
</gene>
<evidence type="ECO:0000256" key="2">
    <source>
        <dbReference type="ARBA" id="ARBA00022801"/>
    </source>
</evidence>
<dbReference type="InterPro" id="IPR029058">
    <property type="entry name" value="AB_hydrolase_fold"/>
</dbReference>
<reference evidence="4 5" key="1">
    <citation type="submission" date="2018-03" db="EMBL/GenBank/DDBJ databases">
        <title>Draft Genome Sequences of the Obligatory Marine Myxobacteria Enhygromyxa salina SWB005.</title>
        <authorList>
            <person name="Poehlein A."/>
            <person name="Moghaddam J.A."/>
            <person name="Harms H."/>
            <person name="Alanjari M."/>
            <person name="Koenig G.M."/>
            <person name="Daniel R."/>
            <person name="Schaeberle T.F."/>
        </authorList>
    </citation>
    <scope>NUCLEOTIDE SEQUENCE [LARGE SCALE GENOMIC DNA]</scope>
    <source>
        <strain evidence="4 5">SWB005</strain>
    </source>
</reference>
<dbReference type="RefSeq" id="WP_106394946.1">
    <property type="nucleotide sequence ID" value="NZ_PVNK01000251.1"/>
</dbReference>
<dbReference type="PANTHER" id="PTHR48081:SF30">
    <property type="entry name" value="ACETYL-HYDROLASE LIPR-RELATED"/>
    <property type="match status" value="1"/>
</dbReference>
<comment type="similarity">
    <text evidence="1">Belongs to the 'GDXG' lipolytic enzyme family.</text>
</comment>
<dbReference type="EC" id="3.1.1.83" evidence="4"/>
<dbReference type="Pfam" id="PF07859">
    <property type="entry name" value="Abhydrolase_3"/>
    <property type="match status" value="1"/>
</dbReference>
<dbReference type="InterPro" id="IPR050300">
    <property type="entry name" value="GDXG_lipolytic_enzyme"/>
</dbReference>
<dbReference type="AlphaFoldDB" id="A0A2S9XEW1"/>
<dbReference type="InterPro" id="IPR002168">
    <property type="entry name" value="Lipase_GDXG_HIS_AS"/>
</dbReference>
<feature type="domain" description="Alpha/beta hydrolase fold-3" evidence="3">
    <location>
        <begin position="82"/>
        <end position="281"/>
    </location>
</feature>
<comment type="caution">
    <text evidence="4">The sequence shown here is derived from an EMBL/GenBank/DDBJ whole genome shotgun (WGS) entry which is preliminary data.</text>
</comment>
<sequence>MSSSDEQPSYVRVRRAGLAKIRRRSGGGMGLDRPVAEQREAFSQLLALTQVAMPEHRFAAAELAGVECLRLTPSELTSERQILFVHGGGYSLGSPLTHRPLVARVARRVGAEALMPRYRLAPEHPCPAALDDVRAVWRALPDAVRAKAILAGDSAGGGLALALAMRLRDEGELLPAGVVLLSPWTDLTMSGDSIEAHAAHEVMLGRRGLELMAGRYAGELPRDDPRVSPLFGRFEGLPPTLIQVGGVEVLLDDARRAAARAAEAGVAVELQIYEGQGHVFQATPIIDAAAAAIRAVAAWVAQLD</sequence>
<evidence type="ECO:0000259" key="3">
    <source>
        <dbReference type="Pfam" id="PF07859"/>
    </source>
</evidence>
<dbReference type="Proteomes" id="UP000237968">
    <property type="component" value="Unassembled WGS sequence"/>
</dbReference>
<dbReference type="Gene3D" id="3.40.50.1820">
    <property type="entry name" value="alpha/beta hydrolase"/>
    <property type="match status" value="1"/>
</dbReference>
<evidence type="ECO:0000313" key="5">
    <source>
        <dbReference type="Proteomes" id="UP000237968"/>
    </source>
</evidence>
<accession>A0A2S9XEW1</accession>
<name>A0A2S9XEW1_9BACT</name>
<evidence type="ECO:0000313" key="4">
    <source>
        <dbReference type="EMBL" id="PRP91211.1"/>
    </source>
</evidence>
<proteinExistence type="inferred from homology"/>